<evidence type="ECO:0000313" key="3">
    <source>
        <dbReference type="Proteomes" id="UP000649573"/>
    </source>
</evidence>
<dbReference type="RefSeq" id="WP_189258456.1">
    <property type="nucleotide sequence ID" value="NZ_BMRE01000050.1"/>
</dbReference>
<dbReference type="Pfam" id="PF06013">
    <property type="entry name" value="WXG100"/>
    <property type="match status" value="1"/>
</dbReference>
<feature type="compositionally biased region" description="Low complexity" evidence="1">
    <location>
        <begin position="195"/>
        <end position="216"/>
    </location>
</feature>
<organism evidence="2 3">
    <name type="scientific">Lentzea flava</name>
    <dbReference type="NCBI Taxonomy" id="103732"/>
    <lineage>
        <taxon>Bacteria</taxon>
        <taxon>Bacillati</taxon>
        <taxon>Actinomycetota</taxon>
        <taxon>Actinomycetes</taxon>
        <taxon>Pseudonocardiales</taxon>
        <taxon>Pseudonocardiaceae</taxon>
        <taxon>Lentzea</taxon>
    </lineage>
</organism>
<dbReference type="Proteomes" id="UP000649573">
    <property type="component" value="Unassembled WGS sequence"/>
</dbReference>
<reference evidence="3" key="1">
    <citation type="journal article" date="2019" name="Int. J. Syst. Evol. Microbiol.">
        <title>The Global Catalogue of Microorganisms (GCM) 10K type strain sequencing project: providing services to taxonomists for standard genome sequencing and annotation.</title>
        <authorList>
            <consortium name="The Broad Institute Genomics Platform"/>
            <consortium name="The Broad Institute Genome Sequencing Center for Infectious Disease"/>
            <person name="Wu L."/>
            <person name="Ma J."/>
        </authorList>
    </citation>
    <scope>NUCLEOTIDE SEQUENCE [LARGE SCALE GENOMIC DNA]</scope>
    <source>
        <strain evidence="3">JCM 3296</strain>
    </source>
</reference>
<protein>
    <recommendedName>
        <fullName evidence="4">PPE family protein</fullName>
    </recommendedName>
</protein>
<feature type="compositionally biased region" description="Gly residues" evidence="1">
    <location>
        <begin position="218"/>
        <end position="241"/>
    </location>
</feature>
<keyword evidence="3" id="KW-1185">Reference proteome</keyword>
<evidence type="ECO:0000256" key="1">
    <source>
        <dbReference type="SAM" id="MobiDB-lite"/>
    </source>
</evidence>
<evidence type="ECO:0008006" key="4">
    <source>
        <dbReference type="Google" id="ProtNLM"/>
    </source>
</evidence>
<comment type="caution">
    <text evidence="2">The sequence shown here is derived from an EMBL/GenBank/DDBJ whole genome shotgun (WGS) entry which is preliminary data.</text>
</comment>
<sequence>MAGLSGYDIWQMASQGESPEVLIKAADVSQSARTRIENLSAELRRLTGQLQSNWQGKASDRAAEAAQPIDQALQRAQEALDQADVSLRAQADRYAAFKKQVMPMATPQPPELTLFDQLTPWDTDSELARKAWFAADANNRRVYAEYAAATGQNQATLPQMAQASGGVLATATAVQATAGPGVQGATSTPPQVGDAGATSPSSAGSSSGDKASAPPSTNGGGGGKTSASNAGGGDGGGGGLAGRVPTGQAPAVPKQPGDRTTVADLPSGVPAVPLATRPPSARDTAHTSGVPKGDHLAGAAGMLPGGMGIGDPTGTRGQRTSQSPGDRSAVLGKTLTNAPVTAGARGAVGKVGATGVGGFAPHAAHAREEEDREHKRTVYLEEDADAIIGSLPGSVAPVIGED</sequence>
<dbReference type="SUPFAM" id="SSF140453">
    <property type="entry name" value="EsxAB dimer-like"/>
    <property type="match status" value="1"/>
</dbReference>
<name>A0ABQ2V6R7_9PSEU</name>
<dbReference type="InterPro" id="IPR010310">
    <property type="entry name" value="T7SS_ESAT-6-like"/>
</dbReference>
<dbReference type="Gene3D" id="1.10.287.1060">
    <property type="entry name" value="ESAT-6-like"/>
    <property type="match status" value="1"/>
</dbReference>
<dbReference type="InterPro" id="IPR036689">
    <property type="entry name" value="ESAT-6-like_sf"/>
</dbReference>
<dbReference type="EMBL" id="BMRE01000050">
    <property type="protein sequence ID" value="GGU71838.1"/>
    <property type="molecule type" value="Genomic_DNA"/>
</dbReference>
<accession>A0ABQ2V6R7</accession>
<gene>
    <name evidence="2" type="ORF">GCM10010178_74340</name>
</gene>
<proteinExistence type="predicted"/>
<feature type="region of interest" description="Disordered" evidence="1">
    <location>
        <begin position="179"/>
        <end position="330"/>
    </location>
</feature>
<feature type="compositionally biased region" description="Polar residues" evidence="1">
    <location>
        <begin position="315"/>
        <end position="325"/>
    </location>
</feature>
<evidence type="ECO:0000313" key="2">
    <source>
        <dbReference type="EMBL" id="GGU71838.1"/>
    </source>
</evidence>